<gene>
    <name evidence="2" type="ORF">Slin15195_G114670</name>
</gene>
<dbReference type="AlphaFoldDB" id="A0A9Q9B399"/>
<feature type="region of interest" description="Disordered" evidence="1">
    <location>
        <begin position="744"/>
        <end position="780"/>
    </location>
</feature>
<feature type="compositionally biased region" description="Basic residues" evidence="1">
    <location>
        <begin position="483"/>
        <end position="492"/>
    </location>
</feature>
<protein>
    <submittedName>
        <fullName evidence="2">Uncharacterized protein</fullName>
    </submittedName>
</protein>
<dbReference type="PANTHER" id="PTHR40788:SF1">
    <property type="entry name" value="IPA PROTEIN"/>
    <property type="match status" value="1"/>
</dbReference>
<sequence length="933" mass="106058">MSSNIEKIIAYRKLYRANFEPEFQPQVDILSAHIKPAKLPQELSIEIPKHICSCKEKECHLCQIAFRGIGPEEALTAADDSVYETLLDDDEAETKIEQFVTSIKETHERLRGLIDRRGNQVLEAWKNMSVGGRHALLTAAMPGISSVRWPQKWLHMLTTDWVEDRKQRTAFLLPYLDLPTLTEDSAYFLRILHHATSEMPHSWCRSTFDYETLEDGMLGQNFNAGQVDITAAGFGTYSAAVICYELHCGNAIGYPHAEVLLDSQAKLLNFLARAVAGLLHNRKVVRGQERWTTAAAMQFTDDIDTTEHYINAAWSLFRLPIDSEQLLELASERRKTALDDLILLQLDPTVVQRRVAAIERREVFSKYSDGARWAYFAHHLYSRALARHHVWDAVEIRLKEFSEASKLQKTAYDPSGEAACYMRSILVPSLNKVKRQMLEQIRSLLPTVSAFEWHYDYGKEKPVCKFGKQQPRAKQAGGPPKGTKQKAKKAAKKQPFEEKTVQTFKEKDAVVLTEWKSDPLFWPVQSQVVIRGARYTGTPQSALVREQMDSTASVDREFLQAVEDLHILEQIMGTICFSPGRRFNVDEDNLSPAIRTLYADLTANFPTIALESPQGLTLDARVSALPSQHCLALDWENEAFRPEGLALAANALRGLCENAPWPQGTTKTLSWLRAASLARLKLSKFWEATIAAHIRGLEMFNPGKSHLIQTSRDVQLLSQNRSRTHCEKIRKEIEEIEAKEKKLDEAREAGKRRIDEVTGSGSQGSPPKKQKYTTDKKSKEEIKAEQKLLQKEENTPQQELVDFLGQIQVDLPTPEPSPTEGEFPSAETPTAFIKVNKSHMKVFDRLWPHDSMMYGGSVRWPDFVSAMQAAVCTMKKIDGSEFRFTKDDVTNKSSMVIHRAHRGTTSTIDSDYLQQWGRRITRNFKWTYESFTQ</sequence>
<proteinExistence type="predicted"/>
<dbReference type="OrthoDB" id="2922289at2759"/>
<name>A0A9Q9B399_9PEZI</name>
<evidence type="ECO:0000313" key="3">
    <source>
        <dbReference type="Proteomes" id="UP001056384"/>
    </source>
</evidence>
<evidence type="ECO:0000256" key="1">
    <source>
        <dbReference type="SAM" id="MobiDB-lite"/>
    </source>
</evidence>
<dbReference type="PANTHER" id="PTHR40788">
    <property type="entry name" value="CLR5 DOMAIN-CONTAINING PROTEIN-RELATED"/>
    <property type="match status" value="1"/>
</dbReference>
<reference evidence="2" key="1">
    <citation type="submission" date="2022-06" db="EMBL/GenBank/DDBJ databases">
        <title>Complete genome sequences of two strains of the flax pathogen Septoria linicola.</title>
        <authorList>
            <person name="Lapalu N."/>
            <person name="Simon A."/>
            <person name="Demenou B."/>
            <person name="Paumier D."/>
            <person name="Guillot M.-P."/>
            <person name="Gout L."/>
            <person name="Valade R."/>
        </authorList>
    </citation>
    <scope>NUCLEOTIDE SEQUENCE</scope>
    <source>
        <strain evidence="2">SE15195</strain>
    </source>
</reference>
<feature type="region of interest" description="Disordered" evidence="1">
    <location>
        <begin position="467"/>
        <end position="497"/>
    </location>
</feature>
<feature type="compositionally biased region" description="Low complexity" evidence="1">
    <location>
        <begin position="473"/>
        <end position="482"/>
    </location>
</feature>
<accession>A0A9Q9B399</accession>
<dbReference type="EMBL" id="CP099427">
    <property type="protein sequence ID" value="USW58148.1"/>
    <property type="molecule type" value="Genomic_DNA"/>
</dbReference>
<feature type="compositionally biased region" description="Basic and acidic residues" evidence="1">
    <location>
        <begin position="744"/>
        <end position="756"/>
    </location>
</feature>
<organism evidence="2 3">
    <name type="scientific">Septoria linicola</name>
    <dbReference type="NCBI Taxonomy" id="215465"/>
    <lineage>
        <taxon>Eukaryota</taxon>
        <taxon>Fungi</taxon>
        <taxon>Dikarya</taxon>
        <taxon>Ascomycota</taxon>
        <taxon>Pezizomycotina</taxon>
        <taxon>Dothideomycetes</taxon>
        <taxon>Dothideomycetidae</taxon>
        <taxon>Mycosphaerellales</taxon>
        <taxon>Mycosphaerellaceae</taxon>
        <taxon>Septoria</taxon>
    </lineage>
</organism>
<keyword evidence="3" id="KW-1185">Reference proteome</keyword>
<evidence type="ECO:0000313" key="2">
    <source>
        <dbReference type="EMBL" id="USW58148.1"/>
    </source>
</evidence>
<dbReference type="Proteomes" id="UP001056384">
    <property type="component" value="Chromosome 10"/>
</dbReference>